<dbReference type="Pfam" id="PF21196">
    <property type="entry name" value="PcrA_UvrD_tudor"/>
    <property type="match status" value="1"/>
</dbReference>
<dbReference type="GO" id="GO:0003677">
    <property type="term" value="F:DNA binding"/>
    <property type="evidence" value="ECO:0007669"/>
    <property type="project" value="UniProtKB-KW"/>
</dbReference>
<keyword evidence="6" id="KW-0238">DNA-binding</keyword>
<dbReference type="EMBL" id="QJSX01000013">
    <property type="protein sequence ID" value="PYE52042.1"/>
    <property type="molecule type" value="Genomic_DNA"/>
</dbReference>
<organism evidence="14 15">
    <name type="scientific">Deinococcus yavapaiensis KR-236</name>
    <dbReference type="NCBI Taxonomy" id="694435"/>
    <lineage>
        <taxon>Bacteria</taxon>
        <taxon>Thermotogati</taxon>
        <taxon>Deinococcota</taxon>
        <taxon>Deinococci</taxon>
        <taxon>Deinococcales</taxon>
        <taxon>Deinococcaceae</taxon>
        <taxon>Deinococcus</taxon>
    </lineage>
</organism>
<feature type="domain" description="UvrD-like helicase C-terminal" evidence="13">
    <location>
        <begin position="301"/>
        <end position="587"/>
    </location>
</feature>
<dbReference type="Gene3D" id="1.10.10.160">
    <property type="match status" value="1"/>
</dbReference>
<accession>A0A318S8S2</accession>
<evidence type="ECO:0000256" key="4">
    <source>
        <dbReference type="ARBA" id="ARBA00022806"/>
    </source>
</evidence>
<evidence type="ECO:0000256" key="3">
    <source>
        <dbReference type="ARBA" id="ARBA00022801"/>
    </source>
</evidence>
<dbReference type="InterPro" id="IPR013986">
    <property type="entry name" value="DExx_box_DNA_helicase_dom_sf"/>
</dbReference>
<dbReference type="Gene3D" id="3.40.50.300">
    <property type="entry name" value="P-loop containing nucleotide triphosphate hydrolases"/>
    <property type="match status" value="2"/>
</dbReference>
<comment type="caution">
    <text evidence="14">The sequence shown here is derived from an EMBL/GenBank/DDBJ whole genome shotgun (WGS) entry which is preliminary data.</text>
</comment>
<feature type="binding site" evidence="11">
    <location>
        <begin position="27"/>
        <end position="34"/>
    </location>
    <ligand>
        <name>ATP</name>
        <dbReference type="ChEBI" id="CHEBI:30616"/>
    </ligand>
</feature>
<dbReference type="Pfam" id="PF00580">
    <property type="entry name" value="UvrD-helicase"/>
    <property type="match status" value="1"/>
</dbReference>
<keyword evidence="4 11" id="KW-0347">Helicase</keyword>
<evidence type="ECO:0000313" key="15">
    <source>
        <dbReference type="Proteomes" id="UP000248326"/>
    </source>
</evidence>
<dbReference type="Gene3D" id="1.10.486.10">
    <property type="entry name" value="PCRA, domain 4"/>
    <property type="match status" value="1"/>
</dbReference>
<evidence type="ECO:0000256" key="9">
    <source>
        <dbReference type="ARBA" id="ARBA00034808"/>
    </source>
</evidence>
<evidence type="ECO:0000256" key="6">
    <source>
        <dbReference type="ARBA" id="ARBA00023125"/>
    </source>
</evidence>
<dbReference type="GO" id="GO:0000725">
    <property type="term" value="P:recombinational repair"/>
    <property type="evidence" value="ECO:0007669"/>
    <property type="project" value="TreeGrafter"/>
</dbReference>
<dbReference type="Pfam" id="PF13361">
    <property type="entry name" value="UvrD_C"/>
    <property type="match status" value="1"/>
</dbReference>
<evidence type="ECO:0000256" key="8">
    <source>
        <dbReference type="ARBA" id="ARBA00034617"/>
    </source>
</evidence>
<evidence type="ECO:0000259" key="12">
    <source>
        <dbReference type="PROSITE" id="PS51198"/>
    </source>
</evidence>
<dbReference type="GO" id="GO:0016887">
    <property type="term" value="F:ATP hydrolysis activity"/>
    <property type="evidence" value="ECO:0007669"/>
    <property type="project" value="RHEA"/>
</dbReference>
<dbReference type="InterPro" id="IPR000212">
    <property type="entry name" value="DNA_helicase_UvrD/REP"/>
</dbReference>
<keyword evidence="2 11" id="KW-0547">Nucleotide-binding</keyword>
<evidence type="ECO:0000256" key="7">
    <source>
        <dbReference type="ARBA" id="ARBA00023235"/>
    </source>
</evidence>
<dbReference type="AlphaFoldDB" id="A0A318S8S2"/>
<comment type="catalytic activity">
    <reaction evidence="10">
        <text>ATP + H2O = ADP + phosphate + H(+)</text>
        <dbReference type="Rhea" id="RHEA:13065"/>
        <dbReference type="ChEBI" id="CHEBI:15377"/>
        <dbReference type="ChEBI" id="CHEBI:15378"/>
        <dbReference type="ChEBI" id="CHEBI:30616"/>
        <dbReference type="ChEBI" id="CHEBI:43474"/>
        <dbReference type="ChEBI" id="CHEBI:456216"/>
        <dbReference type="EC" id="5.6.2.4"/>
    </reaction>
</comment>
<evidence type="ECO:0000259" key="13">
    <source>
        <dbReference type="PROSITE" id="PS51217"/>
    </source>
</evidence>
<evidence type="ECO:0000256" key="10">
    <source>
        <dbReference type="ARBA" id="ARBA00048988"/>
    </source>
</evidence>
<dbReference type="PANTHER" id="PTHR11070">
    <property type="entry name" value="UVRD / RECB / PCRA DNA HELICASE FAMILY MEMBER"/>
    <property type="match status" value="1"/>
</dbReference>
<dbReference type="OrthoDB" id="9810135at2"/>
<gene>
    <name evidence="14" type="ORF">DES52_11388</name>
</gene>
<proteinExistence type="inferred from homology"/>
<evidence type="ECO:0000256" key="2">
    <source>
        <dbReference type="ARBA" id="ARBA00022741"/>
    </source>
</evidence>
<dbReference type="InterPro" id="IPR014017">
    <property type="entry name" value="DNA_helicase_UvrD-like_C"/>
</dbReference>
<name>A0A318S8S2_9DEIO</name>
<comment type="similarity">
    <text evidence="1">Belongs to the helicase family. UvrD subfamily.</text>
</comment>
<dbReference type="PANTHER" id="PTHR11070:SF2">
    <property type="entry name" value="ATP-DEPENDENT DNA HELICASE SRS2"/>
    <property type="match status" value="1"/>
</dbReference>
<protein>
    <recommendedName>
        <fullName evidence="9">DNA 3'-5' helicase</fullName>
        <ecNumber evidence="9">5.6.2.4</ecNumber>
    </recommendedName>
</protein>
<dbReference type="RefSeq" id="WP_110887810.1">
    <property type="nucleotide sequence ID" value="NZ_QJSX01000013.1"/>
</dbReference>
<feature type="domain" description="UvrD-like helicase ATP-binding" evidence="12">
    <location>
        <begin position="6"/>
        <end position="300"/>
    </location>
</feature>
<sequence length="848" mass="95425">MTRSAIPLTSEQQRIVAHDHGPALVFAVAGAGKTTAMVHRIERLVREGTFRPKEILATTFSRAAAADIRAALARWPHCSDVHATTLHSVGYRVIRRAQRLGHYDNLQLNDQDGGNLGAVIFARAVARARKEGLDIPDSLDREDFLGYVSICKGNLRYADLARAALPPEALRVATQAQNPSPDSVYLALYQAFETVRLEHGMVTFDDMLLTGWEALVRFPDVLRETQGQYRCVIVDEFQDVNLAQSEMLDLIAREHRNYMAIGDDDQTIYEWRGASVDFILNFAHRYGAVKYYIRDNFRSCASHLALANRVIERNTKREPKRLNLTRGFHGRTFLHQHDNAEDLARCVVTEIQDALAGGRARRDVAVLVRMYAQTPFIEHFLIEARVPYVVKGNVPFYQRSELLALFAYLRLALLERDLRVGKGVPERSLRDARAWWDLVYNRPVRYMPKVLADAVFQRVVQHGMTFSKALRIAAGEVDRRLGDRVEDLADVLTWLADDAHDATAEATLDALVHRLAYEAYLLRHGGLPETAQGRVNNVRALVLYARAKGTSAEFLQHLDYISFQKVGKNLNDDEDVVTITTIFRSKGLQWPIVFIPNCNAGTIPTGGPDRVEEERRILYVALTRPQETLHVHVVTTMPTSPFLLEAEHEQVLADVDRVQAALSKAPEAWSTHDAYALARLPRRLHLDRYFRTWWPQHTPPEQVHAVAQEAQRLYDVARQRDLLAALDLHEEDAQQWEMLGPLDENPSDDAYPDLAALVPTANGDVTKPTFSSSHASTAYLTTFTPQQRVQHAKFGAGIVEAVCSDGADLEVTVRFDGVGVKRLMARFARLTLANTAASNAPFLQDRHA</sequence>
<evidence type="ECO:0000256" key="5">
    <source>
        <dbReference type="ARBA" id="ARBA00022840"/>
    </source>
</evidence>
<dbReference type="PROSITE" id="PS51198">
    <property type="entry name" value="UVRD_HELICASE_ATP_BIND"/>
    <property type="match status" value="1"/>
</dbReference>
<dbReference type="PROSITE" id="PS51217">
    <property type="entry name" value="UVRD_HELICASE_CTER"/>
    <property type="match status" value="1"/>
</dbReference>
<dbReference type="InterPro" id="IPR014016">
    <property type="entry name" value="UvrD-like_ATP-bd"/>
</dbReference>
<dbReference type="Proteomes" id="UP000248326">
    <property type="component" value="Unassembled WGS sequence"/>
</dbReference>
<keyword evidence="15" id="KW-1185">Reference proteome</keyword>
<comment type="catalytic activity">
    <reaction evidence="8">
        <text>Couples ATP hydrolysis with the unwinding of duplex DNA by translocating in the 3'-5' direction.</text>
        <dbReference type="EC" id="5.6.2.4"/>
    </reaction>
</comment>
<dbReference type="InterPro" id="IPR027417">
    <property type="entry name" value="P-loop_NTPase"/>
</dbReference>
<reference evidence="14 15" key="1">
    <citation type="submission" date="2018-06" db="EMBL/GenBank/DDBJ databases">
        <title>Genomic Encyclopedia of Type Strains, Phase IV (KMG-IV): sequencing the most valuable type-strain genomes for metagenomic binning, comparative biology and taxonomic classification.</title>
        <authorList>
            <person name="Goeker M."/>
        </authorList>
    </citation>
    <scope>NUCLEOTIDE SEQUENCE [LARGE SCALE GENOMIC DNA]</scope>
    <source>
        <strain evidence="14 15">DSM 18048</strain>
    </source>
</reference>
<keyword evidence="5 11" id="KW-0067">ATP-binding</keyword>
<evidence type="ECO:0000313" key="14">
    <source>
        <dbReference type="EMBL" id="PYE52042.1"/>
    </source>
</evidence>
<dbReference type="CDD" id="cd17932">
    <property type="entry name" value="DEXQc_UvrD"/>
    <property type="match status" value="1"/>
</dbReference>
<evidence type="ECO:0000256" key="11">
    <source>
        <dbReference type="PROSITE-ProRule" id="PRU00560"/>
    </source>
</evidence>
<dbReference type="SUPFAM" id="SSF52540">
    <property type="entry name" value="P-loop containing nucleoside triphosphate hydrolases"/>
    <property type="match status" value="1"/>
</dbReference>
<keyword evidence="3 11" id="KW-0378">Hydrolase</keyword>
<dbReference type="EC" id="5.6.2.4" evidence="9"/>
<evidence type="ECO:0000256" key="1">
    <source>
        <dbReference type="ARBA" id="ARBA00009922"/>
    </source>
</evidence>
<keyword evidence="7" id="KW-0413">Isomerase</keyword>
<dbReference type="GO" id="GO:0005524">
    <property type="term" value="F:ATP binding"/>
    <property type="evidence" value="ECO:0007669"/>
    <property type="project" value="UniProtKB-UniRule"/>
</dbReference>
<dbReference type="GO" id="GO:0043138">
    <property type="term" value="F:3'-5' DNA helicase activity"/>
    <property type="evidence" value="ECO:0007669"/>
    <property type="project" value="UniProtKB-EC"/>
</dbReference>